<evidence type="ECO:0000256" key="5">
    <source>
        <dbReference type="ARBA" id="ARBA00022777"/>
    </source>
</evidence>
<evidence type="ECO:0000313" key="15">
    <source>
        <dbReference type="Proteomes" id="UP001304243"/>
    </source>
</evidence>
<evidence type="ECO:0000256" key="7">
    <source>
        <dbReference type="ARBA" id="ARBA00047292"/>
    </source>
</evidence>
<dbReference type="InterPro" id="IPR000961">
    <property type="entry name" value="AGC-kinase_C"/>
</dbReference>
<comment type="catalytic activity">
    <reaction evidence="7">
        <text>L-threonyl-[protein] + ATP = O-phospho-L-threonyl-[protein] + ADP + H(+)</text>
        <dbReference type="Rhea" id="RHEA:46608"/>
        <dbReference type="Rhea" id="RHEA-COMP:11060"/>
        <dbReference type="Rhea" id="RHEA-COMP:11605"/>
        <dbReference type="ChEBI" id="CHEBI:15378"/>
        <dbReference type="ChEBI" id="CHEBI:30013"/>
        <dbReference type="ChEBI" id="CHEBI:30616"/>
        <dbReference type="ChEBI" id="CHEBI:61977"/>
        <dbReference type="ChEBI" id="CHEBI:456216"/>
        <dbReference type="EC" id="2.7.11.11"/>
    </reaction>
</comment>
<dbReference type="SUPFAM" id="SSF56112">
    <property type="entry name" value="Protein kinase-like (PK-like)"/>
    <property type="match status" value="1"/>
</dbReference>
<feature type="domain" description="Protein kinase" evidence="12">
    <location>
        <begin position="99"/>
        <end position="353"/>
    </location>
</feature>
<dbReference type="PANTHER" id="PTHR24353">
    <property type="entry name" value="CYCLIC NUCLEOTIDE-DEPENDENT PROTEIN KINASE"/>
    <property type="match status" value="1"/>
</dbReference>
<evidence type="ECO:0000259" key="12">
    <source>
        <dbReference type="PROSITE" id="PS50011"/>
    </source>
</evidence>
<dbReference type="GO" id="GO:0005524">
    <property type="term" value="F:ATP binding"/>
    <property type="evidence" value="ECO:0007669"/>
    <property type="project" value="UniProtKB-UniRule"/>
</dbReference>
<evidence type="ECO:0000256" key="2">
    <source>
        <dbReference type="ARBA" id="ARBA00022527"/>
    </source>
</evidence>
<dbReference type="GO" id="GO:0005829">
    <property type="term" value="C:cytosol"/>
    <property type="evidence" value="ECO:0007669"/>
    <property type="project" value="TreeGrafter"/>
</dbReference>
<proteinExistence type="inferred from homology"/>
<evidence type="ECO:0000256" key="8">
    <source>
        <dbReference type="ARBA" id="ARBA00047454"/>
    </source>
</evidence>
<keyword evidence="2 10" id="KW-0723">Serine/threonine-protein kinase</keyword>
<dbReference type="InterPro" id="IPR011009">
    <property type="entry name" value="Kinase-like_dom_sf"/>
</dbReference>
<evidence type="ECO:0000256" key="3">
    <source>
        <dbReference type="ARBA" id="ARBA00022679"/>
    </source>
</evidence>
<name>A0AAN7I1B8_9FUNG</name>
<feature type="region of interest" description="Disordered" evidence="11">
    <location>
        <begin position="15"/>
        <end position="51"/>
    </location>
</feature>
<dbReference type="GO" id="GO:0004691">
    <property type="term" value="F:cAMP-dependent protein kinase activity"/>
    <property type="evidence" value="ECO:0007669"/>
    <property type="project" value="UniProtKB-EC"/>
</dbReference>
<dbReference type="Proteomes" id="UP001304243">
    <property type="component" value="Unassembled WGS sequence"/>
</dbReference>
<dbReference type="PANTHER" id="PTHR24353:SF37">
    <property type="entry name" value="CAMP-DEPENDENT PROTEIN KINASE CATALYTIC SUBUNIT PRKX"/>
    <property type="match status" value="1"/>
</dbReference>
<comment type="similarity">
    <text evidence="10">Belongs to the protein kinase superfamily.</text>
</comment>
<dbReference type="GO" id="GO:0005952">
    <property type="term" value="C:cAMP-dependent protein kinase complex"/>
    <property type="evidence" value="ECO:0007669"/>
    <property type="project" value="TreeGrafter"/>
</dbReference>
<dbReference type="PROSITE" id="PS00107">
    <property type="entry name" value="PROTEIN_KINASE_ATP"/>
    <property type="match status" value="1"/>
</dbReference>
<dbReference type="PROSITE" id="PS00108">
    <property type="entry name" value="PROTEIN_KINASE_ST"/>
    <property type="match status" value="1"/>
</dbReference>
<sequence length="411" mass="46956">MEKSVLNNSMIKEEASANSAKLSSNNGSSMKPPVYLNNPRPHLKRPLESNAFPPSHPLAGLSLPQLPTPYQQQQAARLHFYHTRPPAYVEKPSFGLKDFELQDTLGTGTFGRVYLSKFVPSSKYYAMKVLKKSEVVRLKQVEHLLSEKQILSSVRFPFIVDLFCTFQDESNLYMLLEYVVGGELFTHLRRAGRFTNDMTRFYASEIVLAIEYLHSKDIIYRDLKPENLLIDHQGHIKITDFGFAKKVVDRTWTLCGTPEYLAPEIIQSKGHGKAVDWWALGILIFEMLAGYPPFFDDNSFGIYEKILMGKVQFTAHFDPLAKDLLKRLLVSDRTKRLGNLKGGSEDVKRHKWFRGVDWVGLLDKNVRAPIVPHYPHPGDTSNFEKYPEQLDTNHDNANGEDPFKDLFVGFS</sequence>
<organism evidence="14 15">
    <name type="scientific">Mucor velutinosus</name>
    <dbReference type="NCBI Taxonomy" id="708070"/>
    <lineage>
        <taxon>Eukaryota</taxon>
        <taxon>Fungi</taxon>
        <taxon>Fungi incertae sedis</taxon>
        <taxon>Mucoromycota</taxon>
        <taxon>Mucoromycotina</taxon>
        <taxon>Mucoromycetes</taxon>
        <taxon>Mucorales</taxon>
        <taxon>Mucorineae</taxon>
        <taxon>Mucoraceae</taxon>
        <taxon>Mucor</taxon>
    </lineage>
</organism>
<comment type="caution">
    <text evidence="14">The sequence shown here is derived from an EMBL/GenBank/DDBJ whole genome shotgun (WGS) entry which is preliminary data.</text>
</comment>
<evidence type="ECO:0000256" key="4">
    <source>
        <dbReference type="ARBA" id="ARBA00022741"/>
    </source>
</evidence>
<dbReference type="GeneID" id="89944455"/>
<keyword evidence="5" id="KW-0418">Kinase</keyword>
<dbReference type="Gene3D" id="3.30.200.20">
    <property type="entry name" value="Phosphorylase Kinase, domain 1"/>
    <property type="match status" value="1"/>
</dbReference>
<feature type="compositionally biased region" description="Low complexity" evidence="11">
    <location>
        <begin position="16"/>
        <end position="29"/>
    </location>
</feature>
<gene>
    <name evidence="14" type="ORF">ATC70_000753</name>
</gene>
<dbReference type="PROSITE" id="PS51285">
    <property type="entry name" value="AGC_KINASE_CTER"/>
    <property type="match status" value="1"/>
</dbReference>
<dbReference type="Pfam" id="PF00069">
    <property type="entry name" value="Pkinase"/>
    <property type="match status" value="1"/>
</dbReference>
<evidence type="ECO:0000256" key="10">
    <source>
        <dbReference type="RuleBase" id="RU000304"/>
    </source>
</evidence>
<dbReference type="AlphaFoldDB" id="A0AAN7I1B8"/>
<dbReference type="RefSeq" id="XP_064684084.1">
    <property type="nucleotide sequence ID" value="XM_064820164.1"/>
</dbReference>
<dbReference type="FunFam" id="3.30.200.20:FF:000005">
    <property type="entry name" value="cAMP-dependent protein kinase catalytic subunit"/>
    <property type="match status" value="1"/>
</dbReference>
<evidence type="ECO:0000256" key="11">
    <source>
        <dbReference type="SAM" id="MobiDB-lite"/>
    </source>
</evidence>
<evidence type="ECO:0000259" key="13">
    <source>
        <dbReference type="PROSITE" id="PS51285"/>
    </source>
</evidence>
<dbReference type="EC" id="2.7.11.11" evidence="1"/>
<dbReference type="FunFam" id="1.10.510.10:FF:000005">
    <property type="entry name" value="cAMP-dependent protein kinase catalytic subunit alpha"/>
    <property type="match status" value="1"/>
</dbReference>
<keyword evidence="4 9" id="KW-0547">Nucleotide-binding</keyword>
<reference evidence="14 15" key="1">
    <citation type="submission" date="2022-11" db="EMBL/GenBank/DDBJ databases">
        <title>Mucor velutinosus strain NIH1002 WGS.</title>
        <authorList>
            <person name="Subramanian P."/>
            <person name="Mullikin J.C."/>
            <person name="Segre J.A."/>
            <person name="Zelazny A.M."/>
        </authorList>
    </citation>
    <scope>NUCLEOTIDE SEQUENCE [LARGE SCALE GENOMIC DNA]</scope>
    <source>
        <strain evidence="14 15">NIH1002</strain>
    </source>
</reference>
<dbReference type="Gene3D" id="1.10.510.10">
    <property type="entry name" value="Transferase(Phosphotransferase) domain 1"/>
    <property type="match status" value="1"/>
</dbReference>
<dbReference type="InterPro" id="IPR017441">
    <property type="entry name" value="Protein_kinase_ATP_BS"/>
</dbReference>
<evidence type="ECO:0000256" key="6">
    <source>
        <dbReference type="ARBA" id="ARBA00022840"/>
    </source>
</evidence>
<dbReference type="CDD" id="cd05580">
    <property type="entry name" value="STKc_PKA_like"/>
    <property type="match status" value="1"/>
</dbReference>
<keyword evidence="3" id="KW-0808">Transferase</keyword>
<dbReference type="PROSITE" id="PS50011">
    <property type="entry name" value="PROTEIN_KINASE_DOM"/>
    <property type="match status" value="1"/>
</dbReference>
<comment type="catalytic activity">
    <reaction evidence="8">
        <text>L-seryl-[protein] + ATP = O-phospho-L-seryl-[protein] + ADP + H(+)</text>
        <dbReference type="Rhea" id="RHEA:17989"/>
        <dbReference type="Rhea" id="RHEA-COMP:9863"/>
        <dbReference type="Rhea" id="RHEA-COMP:11604"/>
        <dbReference type="ChEBI" id="CHEBI:15378"/>
        <dbReference type="ChEBI" id="CHEBI:29999"/>
        <dbReference type="ChEBI" id="CHEBI:30616"/>
        <dbReference type="ChEBI" id="CHEBI:83421"/>
        <dbReference type="ChEBI" id="CHEBI:456216"/>
        <dbReference type="EC" id="2.7.11.11"/>
    </reaction>
</comment>
<accession>A0AAN7I1B8</accession>
<dbReference type="EMBL" id="JASEJX010000013">
    <property type="protein sequence ID" value="KAK4517418.1"/>
    <property type="molecule type" value="Genomic_DNA"/>
</dbReference>
<dbReference type="InterPro" id="IPR000719">
    <property type="entry name" value="Prot_kinase_dom"/>
</dbReference>
<dbReference type="SMART" id="SM00133">
    <property type="entry name" value="S_TK_X"/>
    <property type="match status" value="1"/>
</dbReference>
<evidence type="ECO:0000256" key="9">
    <source>
        <dbReference type="PROSITE-ProRule" id="PRU10141"/>
    </source>
</evidence>
<evidence type="ECO:0000313" key="14">
    <source>
        <dbReference type="EMBL" id="KAK4517418.1"/>
    </source>
</evidence>
<dbReference type="InterPro" id="IPR008271">
    <property type="entry name" value="Ser/Thr_kinase_AS"/>
</dbReference>
<feature type="domain" description="AGC-kinase C-terminal" evidence="13">
    <location>
        <begin position="354"/>
        <end position="411"/>
    </location>
</feature>
<dbReference type="SMART" id="SM00220">
    <property type="entry name" value="S_TKc"/>
    <property type="match status" value="1"/>
</dbReference>
<protein>
    <recommendedName>
        <fullName evidence="1">cAMP-dependent protein kinase</fullName>
        <ecNumber evidence="1">2.7.11.11</ecNumber>
    </recommendedName>
</protein>
<feature type="binding site" evidence="9">
    <location>
        <position position="128"/>
    </location>
    <ligand>
        <name>ATP</name>
        <dbReference type="ChEBI" id="CHEBI:30616"/>
    </ligand>
</feature>
<keyword evidence="6 9" id="KW-0067">ATP-binding</keyword>
<keyword evidence="15" id="KW-1185">Reference proteome</keyword>
<evidence type="ECO:0000256" key="1">
    <source>
        <dbReference type="ARBA" id="ARBA00012444"/>
    </source>
</evidence>